<dbReference type="SUPFAM" id="SSF74650">
    <property type="entry name" value="Galactose mutarotase-like"/>
    <property type="match status" value="1"/>
</dbReference>
<evidence type="ECO:0000256" key="3">
    <source>
        <dbReference type="ARBA" id="ARBA00022723"/>
    </source>
</evidence>
<feature type="domain" description="Glycoside hydrolase family 38 central" evidence="7">
    <location>
        <begin position="328"/>
        <end position="396"/>
    </location>
</feature>
<comment type="cofactor">
    <cofactor evidence="1">
        <name>Zn(2+)</name>
        <dbReference type="ChEBI" id="CHEBI:29105"/>
    </cofactor>
</comment>
<organism evidence="8 9">
    <name type="scientific">Blepharisma stoltei</name>
    <dbReference type="NCBI Taxonomy" id="1481888"/>
    <lineage>
        <taxon>Eukaryota</taxon>
        <taxon>Sar</taxon>
        <taxon>Alveolata</taxon>
        <taxon>Ciliophora</taxon>
        <taxon>Postciliodesmatophora</taxon>
        <taxon>Heterotrichea</taxon>
        <taxon>Heterotrichida</taxon>
        <taxon>Blepharismidae</taxon>
        <taxon>Blepharisma</taxon>
    </lineage>
</organism>
<evidence type="ECO:0000259" key="7">
    <source>
        <dbReference type="SMART" id="SM00872"/>
    </source>
</evidence>
<dbReference type="SUPFAM" id="SSF88713">
    <property type="entry name" value="Glycoside hydrolase/deacetylase"/>
    <property type="match status" value="1"/>
</dbReference>
<dbReference type="InterPro" id="IPR011330">
    <property type="entry name" value="Glyco_hydro/deAcase_b/a-brl"/>
</dbReference>
<evidence type="ECO:0000313" key="9">
    <source>
        <dbReference type="Proteomes" id="UP001162131"/>
    </source>
</evidence>
<keyword evidence="5" id="KW-0862">Zinc</keyword>
<dbReference type="InterPro" id="IPR015341">
    <property type="entry name" value="Glyco_hydro_38_cen"/>
</dbReference>
<accession>A0AAU9JIZ6</accession>
<protein>
    <recommendedName>
        <fullName evidence="7">Glycoside hydrolase family 38 central domain-containing protein</fullName>
    </recommendedName>
</protein>
<dbReference type="InterPro" id="IPR000602">
    <property type="entry name" value="Glyco_hydro_38_N"/>
</dbReference>
<dbReference type="GO" id="GO:0006013">
    <property type="term" value="P:mannose metabolic process"/>
    <property type="evidence" value="ECO:0007669"/>
    <property type="project" value="InterPro"/>
</dbReference>
<keyword evidence="4" id="KW-0378">Hydrolase</keyword>
<keyword evidence="3" id="KW-0479">Metal-binding</keyword>
<dbReference type="Pfam" id="PF01074">
    <property type="entry name" value="Glyco_hydro_38N"/>
    <property type="match status" value="1"/>
</dbReference>
<keyword evidence="6" id="KW-0326">Glycosidase</keyword>
<dbReference type="AlphaFoldDB" id="A0AAU9JIZ6"/>
<dbReference type="PANTHER" id="PTHR11607:SF3">
    <property type="entry name" value="LYSOSOMAL ALPHA-MANNOSIDASE"/>
    <property type="match status" value="1"/>
</dbReference>
<sequence>MIIFYLIQVLAEGLELYLIPHSHCDSGWLETFDKYYELKVKNILRNVVTLLEEDENRRFSWSEISFLKVWMENEDKKITNKFNELVAKGRIEIVGGEYVQNDEANTDFDMIIRQIELGHQFLHKEFGIERVKTGWQIDIFGHSALTPGIYSRFGYEFLVITRINEVFRSQLRETRGMEFIWKGVDFGSSESIFTHVLYDFYYAPLLLRTEFIGPCFGRPKHLEADIRECVAMLCSMCKDWSQGYRNKKIMMVYGGDFFYDNITEARILFERIEQLVDWQRDSGLYKQLKIKFATPSEYFEDIKKSNKKYPVYTGDFFPYQSYRLNIPAYWTGYYSTRPSLKQLINKAHRLARAAEIAKALIHGEEFAAYNASLALHHDAITGASKPWVAEDYEIRLESDCEKAYQAICETISSVFAKTKSSFSLALPYKVLILYNSINWDKTDLITIDSGVQHLEIKNWRGESIESQYISNHDKTAYVIYLKLTLPALSFVTLFITEHATSCKLCSTPFILKENGSIISDQYYSIEFDSHGYAKSIKNSHKKYELIQEFWSYPADRAGAYLFEPTSEGNPISDLNLESFEIWQGSVANIVEVKWKRIKEKNTNYDHYYKKIILYREKRFIWKYGLYAAENKEILVRFKSKDIAASDWFYTSNSGDLRIRKYLNSKEYSDKYNTKTKKPLIPEEKGENMYPVPGGFAINMGKEAFKIFPKFSLGVGIVSHTSFEILMHRNAPLDDSLGLGEGVDDKTFTDYILWLN</sequence>
<dbReference type="GO" id="GO:0030246">
    <property type="term" value="F:carbohydrate binding"/>
    <property type="evidence" value="ECO:0007669"/>
    <property type="project" value="InterPro"/>
</dbReference>
<evidence type="ECO:0000256" key="5">
    <source>
        <dbReference type="ARBA" id="ARBA00022833"/>
    </source>
</evidence>
<proteinExistence type="inferred from homology"/>
<comment type="similarity">
    <text evidence="2">Belongs to the glycosyl hydrolase 38 family.</text>
</comment>
<evidence type="ECO:0000256" key="2">
    <source>
        <dbReference type="ARBA" id="ARBA00009792"/>
    </source>
</evidence>
<evidence type="ECO:0000256" key="4">
    <source>
        <dbReference type="ARBA" id="ARBA00022801"/>
    </source>
</evidence>
<dbReference type="InterPro" id="IPR050843">
    <property type="entry name" value="Glycosyl_Hydrlase_38"/>
</dbReference>
<evidence type="ECO:0000256" key="6">
    <source>
        <dbReference type="ARBA" id="ARBA00023295"/>
    </source>
</evidence>
<dbReference type="GO" id="GO:0005764">
    <property type="term" value="C:lysosome"/>
    <property type="evidence" value="ECO:0007669"/>
    <property type="project" value="TreeGrafter"/>
</dbReference>
<dbReference type="Gene3D" id="3.20.110.10">
    <property type="entry name" value="Glycoside hydrolase 38, N terminal domain"/>
    <property type="match status" value="1"/>
</dbReference>
<gene>
    <name evidence="8" type="ORF">BSTOLATCC_MIC29603</name>
</gene>
<reference evidence="8" key="1">
    <citation type="submission" date="2021-09" db="EMBL/GenBank/DDBJ databases">
        <authorList>
            <consortium name="AG Swart"/>
            <person name="Singh M."/>
            <person name="Singh A."/>
            <person name="Seah K."/>
            <person name="Emmerich C."/>
        </authorList>
    </citation>
    <scope>NUCLEOTIDE SEQUENCE</scope>
    <source>
        <strain evidence="8">ATCC30299</strain>
    </source>
</reference>
<name>A0AAU9JIZ6_9CILI</name>
<evidence type="ECO:0000256" key="1">
    <source>
        <dbReference type="ARBA" id="ARBA00001947"/>
    </source>
</evidence>
<dbReference type="EMBL" id="CAJZBQ010000029">
    <property type="protein sequence ID" value="CAG9321689.1"/>
    <property type="molecule type" value="Genomic_DNA"/>
</dbReference>
<dbReference type="Gene3D" id="1.20.1270.50">
    <property type="entry name" value="Glycoside hydrolase family 38, central domain"/>
    <property type="match status" value="1"/>
</dbReference>
<dbReference type="InterPro" id="IPR028995">
    <property type="entry name" value="Glyco_hydro_57/38_cen_sf"/>
</dbReference>
<dbReference type="PANTHER" id="PTHR11607">
    <property type="entry name" value="ALPHA-MANNOSIDASE"/>
    <property type="match status" value="1"/>
</dbReference>
<dbReference type="InterPro" id="IPR037094">
    <property type="entry name" value="Glyco_hydro_38_cen_sf"/>
</dbReference>
<dbReference type="SUPFAM" id="SSF88688">
    <property type="entry name" value="Families 57/38 glycoside transferase middle domain"/>
    <property type="match status" value="1"/>
</dbReference>
<dbReference type="InterPro" id="IPR027291">
    <property type="entry name" value="Glyco_hydro_38_N_sf"/>
</dbReference>
<dbReference type="InterPro" id="IPR011013">
    <property type="entry name" value="Gal_mutarotase_sf_dom"/>
</dbReference>
<evidence type="ECO:0000313" key="8">
    <source>
        <dbReference type="EMBL" id="CAG9321689.1"/>
    </source>
</evidence>
<dbReference type="Pfam" id="PF09261">
    <property type="entry name" value="Alpha-mann_mid"/>
    <property type="match status" value="1"/>
</dbReference>
<keyword evidence="9" id="KW-1185">Reference proteome</keyword>
<dbReference type="SMART" id="SM00872">
    <property type="entry name" value="Alpha-mann_mid"/>
    <property type="match status" value="1"/>
</dbReference>
<dbReference type="Gene3D" id="2.70.98.30">
    <property type="entry name" value="Golgi alpha-mannosidase II, domain 4"/>
    <property type="match status" value="1"/>
</dbReference>
<dbReference type="GO" id="GO:0046872">
    <property type="term" value="F:metal ion binding"/>
    <property type="evidence" value="ECO:0007669"/>
    <property type="project" value="UniProtKB-KW"/>
</dbReference>
<dbReference type="Proteomes" id="UP001162131">
    <property type="component" value="Unassembled WGS sequence"/>
</dbReference>
<comment type="caution">
    <text evidence="8">The sequence shown here is derived from an EMBL/GenBank/DDBJ whole genome shotgun (WGS) entry which is preliminary data.</text>
</comment>
<dbReference type="GO" id="GO:0004559">
    <property type="term" value="F:alpha-mannosidase activity"/>
    <property type="evidence" value="ECO:0007669"/>
    <property type="project" value="InterPro"/>
</dbReference>